<gene>
    <name evidence="9" type="primary">NOP14</name>
    <name evidence="9" type="ORF">HK099_006405</name>
</gene>
<keyword evidence="10" id="KW-1185">Reference proteome</keyword>
<evidence type="ECO:0000259" key="8">
    <source>
        <dbReference type="Pfam" id="PF01764"/>
    </source>
</evidence>
<evidence type="ECO:0000313" key="9">
    <source>
        <dbReference type="EMBL" id="KAJ3225684.1"/>
    </source>
</evidence>
<dbReference type="GO" id="GO:0032040">
    <property type="term" value="C:small-subunit processome"/>
    <property type="evidence" value="ECO:0007669"/>
    <property type="project" value="InterPro"/>
</dbReference>
<evidence type="ECO:0000256" key="1">
    <source>
        <dbReference type="ARBA" id="ARBA00004604"/>
    </source>
</evidence>
<dbReference type="Gene3D" id="3.40.50.1820">
    <property type="entry name" value="alpha/beta hydrolase"/>
    <property type="match status" value="1"/>
</dbReference>
<reference evidence="9" key="1">
    <citation type="submission" date="2020-05" db="EMBL/GenBank/DDBJ databases">
        <title>Phylogenomic resolution of chytrid fungi.</title>
        <authorList>
            <person name="Stajich J.E."/>
            <person name="Amses K."/>
            <person name="Simmons R."/>
            <person name="Seto K."/>
            <person name="Myers J."/>
            <person name="Bonds A."/>
            <person name="Quandt C.A."/>
            <person name="Barry K."/>
            <person name="Liu P."/>
            <person name="Grigoriev I."/>
            <person name="Longcore J.E."/>
            <person name="James T.Y."/>
        </authorList>
    </citation>
    <scope>NUCLEOTIDE SEQUENCE</scope>
    <source>
        <strain evidence="9">JEL0476</strain>
    </source>
</reference>
<keyword evidence="4" id="KW-0698">rRNA processing</keyword>
<evidence type="ECO:0000256" key="3">
    <source>
        <dbReference type="ARBA" id="ARBA00022517"/>
    </source>
</evidence>
<keyword evidence="5" id="KW-0539">Nucleus</keyword>
<dbReference type="GO" id="GO:0006629">
    <property type="term" value="P:lipid metabolic process"/>
    <property type="evidence" value="ECO:0007669"/>
    <property type="project" value="InterPro"/>
</dbReference>
<feature type="region of interest" description="Disordered" evidence="7">
    <location>
        <begin position="1"/>
        <end position="28"/>
    </location>
</feature>
<feature type="domain" description="Fungal lipase-type" evidence="8">
    <location>
        <begin position="942"/>
        <end position="1079"/>
    </location>
</feature>
<comment type="subcellular location">
    <subcellularLocation>
        <location evidence="1">Nucleus</location>
        <location evidence="1">Nucleolus</location>
    </subcellularLocation>
</comment>
<sequence length="1143" mass="130869">MTKSGASALKKLKLKREQKNSGKSATKSINPFELKFTNKKHDVLNRKVKGARGNPGVTRKKSLDSRKTNLLRDLQEKSKDNTFIDRRFGENDPTMSLEDKMMARFVQEKKNRSGKGSLFNLEDDDDNEGLTHFGQSLSNMDEMDEAIFNKISHLDEDEDGQLDKYTVSKAHFGGFGDEDDPDRKKSKNEIMKEIIAKSKFHKAERQKMKDENEGLREALDADLELVRELLSQKKSKDTEKKENSDYDLMVKELFFDKRAKPSDRSKSELEIAIEEKRRLEMLETERLERMKGPVITKNSIKRMPQGDDLDALEETVENDEVLQYDDNGVLVAGTFHLSEKRKSSVGRTDLSGEEESEDDTTGDNSSIEDGLDDFSENEKNSNADDTDIFEDANEEFCEDSFYVDAVEGEIKNINTGNLLDASVDTINAADNNLPSFENKDIPFVFKAPENYLELLTLFGSNDSKCIDIILQRLRTLYNSKLAQSNKEKLSTLLKLLLHHLRVLADKTTEVSQDFDFPIEMINVLLKHIHPLTLEFTDVFSDYSKSKIFKLHEKLNTQGTQGKLRKFPLASTIIFFQMLSKVYSTSDFQHPIITPATILISQYLSQCPLKTLKDMVVGIHLCLILFQYQSKSKRLLPEALNFLYRALSLLVSDSEEITKISGFFPFHDDDKKNFFKIKHNVDDKIEHFNLRKILWMNMSYNAEEEKSINYSIDRKSNDPNKERNETQKLNRQYKKEFKGAQRELRKDGEFIAKRKFEEIKEKDAVYKKKIDGIMGNLANQERKYIETKRIIEYKMKFNFNILLTVFSLSGEGFAYPSEVIADDIFIQQSMALFKSQVNYTDAEFAATMQKEQDQKKINIKSLINTDAAKSAVLNGVDQTTFNNLRYNEAYAAAAYCLRNLWEWKCGARCDATPGNKIVVHFDPILTNIVGFVSVNPNDKVIIVGIRGTLSIRNSILDAQILLTDWNYHDAPAGSKVNLGFINGYESVQNEIRSAISKLIVEYPTFDLKFIGHSLGANVATLAAVDIVALYPQLLSKSRVYTYGMMRPGNAVFADYVTNKFKGRFFRATHQRDIAPHFPPKDLGFKHISNEFWINRSDRKLVACNDDNRESPDCANSQWPFLFGVVPNLLDHVNGYFDFNIGPWC</sequence>
<evidence type="ECO:0000256" key="7">
    <source>
        <dbReference type="SAM" id="MobiDB-lite"/>
    </source>
</evidence>
<name>A0AAD5U9Z0_9FUNG</name>
<proteinExistence type="inferred from homology"/>
<dbReference type="GO" id="GO:0030490">
    <property type="term" value="P:maturation of SSU-rRNA"/>
    <property type="evidence" value="ECO:0007669"/>
    <property type="project" value="TreeGrafter"/>
</dbReference>
<dbReference type="Pfam" id="PF01764">
    <property type="entry name" value="Lipase_3"/>
    <property type="match status" value="1"/>
</dbReference>
<evidence type="ECO:0000256" key="5">
    <source>
        <dbReference type="ARBA" id="ARBA00023242"/>
    </source>
</evidence>
<dbReference type="InterPro" id="IPR002921">
    <property type="entry name" value="Fungal_lipase-type"/>
</dbReference>
<dbReference type="CDD" id="cd00519">
    <property type="entry name" value="Lipase_3"/>
    <property type="match status" value="1"/>
</dbReference>
<dbReference type="GO" id="GO:0030692">
    <property type="term" value="C:Noc4p-Nop14p complex"/>
    <property type="evidence" value="ECO:0007669"/>
    <property type="project" value="TreeGrafter"/>
</dbReference>
<dbReference type="Pfam" id="PF04147">
    <property type="entry name" value="Nop14"/>
    <property type="match status" value="2"/>
</dbReference>
<feature type="region of interest" description="Disordered" evidence="7">
    <location>
        <begin position="342"/>
        <end position="385"/>
    </location>
</feature>
<dbReference type="InterPro" id="IPR007276">
    <property type="entry name" value="Nop14"/>
</dbReference>
<comment type="caution">
    <text evidence="9">The sequence shown here is derived from an EMBL/GenBank/DDBJ whole genome shotgun (WGS) entry which is preliminary data.</text>
</comment>
<dbReference type="Proteomes" id="UP001211065">
    <property type="component" value="Unassembled WGS sequence"/>
</dbReference>
<evidence type="ECO:0000313" key="10">
    <source>
        <dbReference type="Proteomes" id="UP001211065"/>
    </source>
</evidence>
<evidence type="ECO:0000256" key="2">
    <source>
        <dbReference type="ARBA" id="ARBA00007466"/>
    </source>
</evidence>
<dbReference type="EMBL" id="JADGJW010000055">
    <property type="protein sequence ID" value="KAJ3225684.1"/>
    <property type="molecule type" value="Genomic_DNA"/>
</dbReference>
<comment type="similarity">
    <text evidence="2">Belongs to the NOP14 family.</text>
</comment>
<comment type="function">
    <text evidence="6">Involved in nucleolar processing of pre-18S ribosomal RNA. Has a role in the nuclear export of 40S pre-ribosomal subunit to the cytoplasm.</text>
</comment>
<evidence type="ECO:0000256" key="6">
    <source>
        <dbReference type="ARBA" id="ARBA00024695"/>
    </source>
</evidence>
<dbReference type="SUPFAM" id="SSF53474">
    <property type="entry name" value="alpha/beta-Hydrolases"/>
    <property type="match status" value="1"/>
</dbReference>
<evidence type="ECO:0000256" key="4">
    <source>
        <dbReference type="ARBA" id="ARBA00022552"/>
    </source>
</evidence>
<dbReference type="AlphaFoldDB" id="A0AAD5U9Z0"/>
<keyword evidence="3" id="KW-0690">Ribosome biogenesis</keyword>
<accession>A0AAD5U9Z0</accession>
<feature type="compositionally biased region" description="Acidic residues" evidence="7">
    <location>
        <begin position="351"/>
        <end position="361"/>
    </location>
</feature>
<dbReference type="PANTHER" id="PTHR23183">
    <property type="entry name" value="NOP14"/>
    <property type="match status" value="1"/>
</dbReference>
<dbReference type="PANTHER" id="PTHR23183:SF0">
    <property type="entry name" value="NUCLEOLAR PROTEIN 14"/>
    <property type="match status" value="1"/>
</dbReference>
<feature type="region of interest" description="Disordered" evidence="7">
    <location>
        <begin position="710"/>
        <end position="729"/>
    </location>
</feature>
<protein>
    <submittedName>
        <fullName evidence="9">Nucleolar complex protein 14</fullName>
    </submittedName>
</protein>
<dbReference type="InterPro" id="IPR029058">
    <property type="entry name" value="AB_hydrolase_fold"/>
</dbReference>
<organism evidence="9 10">
    <name type="scientific">Clydaea vesicula</name>
    <dbReference type="NCBI Taxonomy" id="447962"/>
    <lineage>
        <taxon>Eukaryota</taxon>
        <taxon>Fungi</taxon>
        <taxon>Fungi incertae sedis</taxon>
        <taxon>Chytridiomycota</taxon>
        <taxon>Chytridiomycota incertae sedis</taxon>
        <taxon>Chytridiomycetes</taxon>
        <taxon>Lobulomycetales</taxon>
        <taxon>Lobulomycetaceae</taxon>
        <taxon>Clydaea</taxon>
    </lineage>
</organism>